<dbReference type="EMBL" id="JACCJC010000034">
    <property type="protein sequence ID" value="KAF6233787.1"/>
    <property type="molecule type" value="Genomic_DNA"/>
</dbReference>
<organism evidence="2 3">
    <name type="scientific">Letharia columbiana</name>
    <dbReference type="NCBI Taxonomy" id="112416"/>
    <lineage>
        <taxon>Eukaryota</taxon>
        <taxon>Fungi</taxon>
        <taxon>Dikarya</taxon>
        <taxon>Ascomycota</taxon>
        <taxon>Pezizomycotina</taxon>
        <taxon>Lecanoromycetes</taxon>
        <taxon>OSLEUM clade</taxon>
        <taxon>Lecanoromycetidae</taxon>
        <taxon>Lecanorales</taxon>
        <taxon>Lecanorineae</taxon>
        <taxon>Parmeliaceae</taxon>
        <taxon>Letharia</taxon>
    </lineage>
</organism>
<dbReference type="InterPro" id="IPR014729">
    <property type="entry name" value="Rossmann-like_a/b/a_fold"/>
</dbReference>
<evidence type="ECO:0000313" key="2">
    <source>
        <dbReference type="EMBL" id="KAF6233787.1"/>
    </source>
</evidence>
<dbReference type="Gene3D" id="3.40.50.620">
    <property type="entry name" value="HUPs"/>
    <property type="match status" value="1"/>
</dbReference>
<keyword evidence="1" id="KW-0436">Ligase</keyword>
<dbReference type="AlphaFoldDB" id="A0A8H6FSA7"/>
<reference evidence="2 3" key="1">
    <citation type="journal article" date="2020" name="Genomics">
        <title>Complete, high-quality genomes from long-read metagenomic sequencing of two wolf lichen thalli reveals enigmatic genome architecture.</title>
        <authorList>
            <person name="McKenzie S.K."/>
            <person name="Walston R.F."/>
            <person name="Allen J.L."/>
        </authorList>
    </citation>
    <scope>NUCLEOTIDE SEQUENCE [LARGE SCALE GENOMIC DNA]</scope>
    <source>
        <strain evidence="2">WasteWater2</strain>
    </source>
</reference>
<dbReference type="PANTHER" id="PTHR23090:SF9">
    <property type="entry name" value="GLUTAMINE-DEPENDENT NAD(+) SYNTHETASE"/>
    <property type="match status" value="1"/>
</dbReference>
<dbReference type="Proteomes" id="UP000578531">
    <property type="component" value="Unassembled WGS sequence"/>
</dbReference>
<evidence type="ECO:0000313" key="3">
    <source>
        <dbReference type="Proteomes" id="UP000578531"/>
    </source>
</evidence>
<proteinExistence type="predicted"/>
<accession>A0A8H6FSA7</accession>
<sequence length="131" mass="15887">MFEKLAREWMVERGLEPRETATKVKRFYHYYAINRHKMTVRLCTQDLLEEIADAEHFRLLHQHIMQNRHSLAVSIYDSRKLTVENLIRAYSPDDNRFDLRPFLLPPQYEGWEYKKIDDLVEKMEAQESQES</sequence>
<dbReference type="OrthoDB" id="2020662at2759"/>
<evidence type="ECO:0000256" key="1">
    <source>
        <dbReference type="ARBA" id="ARBA00022598"/>
    </source>
</evidence>
<dbReference type="GO" id="GO:0005737">
    <property type="term" value="C:cytoplasm"/>
    <property type="evidence" value="ECO:0007669"/>
    <property type="project" value="InterPro"/>
</dbReference>
<dbReference type="PANTHER" id="PTHR23090">
    <property type="entry name" value="NH 3 /GLUTAMINE-DEPENDENT NAD + SYNTHETASE"/>
    <property type="match status" value="1"/>
</dbReference>
<dbReference type="GO" id="GO:0009435">
    <property type="term" value="P:NAD+ biosynthetic process"/>
    <property type="evidence" value="ECO:0007669"/>
    <property type="project" value="InterPro"/>
</dbReference>
<name>A0A8H6FSA7_9LECA</name>
<keyword evidence="3" id="KW-1185">Reference proteome</keyword>
<comment type="caution">
    <text evidence="2">The sequence shown here is derived from an EMBL/GenBank/DDBJ whole genome shotgun (WGS) entry which is preliminary data.</text>
</comment>
<protein>
    <submittedName>
        <fullName evidence="2">Uncharacterized protein</fullName>
    </submittedName>
</protein>
<dbReference type="GO" id="GO:0003952">
    <property type="term" value="F:NAD+ synthase (glutamine-hydrolyzing) activity"/>
    <property type="evidence" value="ECO:0007669"/>
    <property type="project" value="InterPro"/>
</dbReference>
<dbReference type="InterPro" id="IPR003694">
    <property type="entry name" value="NAD_synthase"/>
</dbReference>
<dbReference type="GeneID" id="59289655"/>
<dbReference type="RefSeq" id="XP_037163196.1">
    <property type="nucleotide sequence ID" value="XM_037309899.1"/>
</dbReference>
<gene>
    <name evidence="2" type="ORF">HO173_007999</name>
</gene>
<dbReference type="GO" id="GO:0004359">
    <property type="term" value="F:glutaminase activity"/>
    <property type="evidence" value="ECO:0007669"/>
    <property type="project" value="InterPro"/>
</dbReference>